<dbReference type="GO" id="GO:0003677">
    <property type="term" value="F:DNA binding"/>
    <property type="evidence" value="ECO:0007669"/>
    <property type="project" value="UniProtKB-KW"/>
</dbReference>
<evidence type="ECO:0000256" key="4">
    <source>
        <dbReference type="ARBA" id="ARBA00019628"/>
    </source>
</evidence>
<keyword evidence="13" id="KW-0238">DNA-binding</keyword>
<dbReference type="InterPro" id="IPR049099">
    <property type="entry name" value="Gag_C"/>
</dbReference>
<evidence type="ECO:0000256" key="2">
    <source>
        <dbReference type="ARBA" id="ARBA00004192"/>
    </source>
</evidence>
<keyword evidence="6" id="KW-1048">Host nucleus</keyword>
<feature type="compositionally biased region" description="Polar residues" evidence="17">
    <location>
        <begin position="561"/>
        <end position="572"/>
    </location>
</feature>
<evidence type="ECO:0000313" key="20">
    <source>
        <dbReference type="EMBL" id="ADE05994.1"/>
    </source>
</evidence>
<comment type="subcellular location">
    <subcellularLocation>
        <location evidence="2">Host cytoplasm</location>
    </subcellularLocation>
    <subcellularLocation>
        <location evidence="1">Host nucleus</location>
    </subcellularLocation>
    <subcellularLocation>
        <location evidence="3">Virion</location>
    </subcellularLocation>
</comment>
<dbReference type="GO" id="GO:0046718">
    <property type="term" value="P:symbiont entry into host cell"/>
    <property type="evidence" value="ECO:0007669"/>
    <property type="project" value="UniProtKB-KW"/>
</dbReference>
<evidence type="ECO:0000256" key="15">
    <source>
        <dbReference type="ARBA" id="ARBA00023296"/>
    </source>
</evidence>
<evidence type="ECO:0000256" key="9">
    <source>
        <dbReference type="ARBA" id="ARBA00022884"/>
    </source>
</evidence>
<keyword evidence="8" id="KW-0946">Virion</keyword>
<dbReference type="GO" id="GO:0044163">
    <property type="term" value="C:host cytoskeleton"/>
    <property type="evidence" value="ECO:0007669"/>
    <property type="project" value="InterPro"/>
</dbReference>
<keyword evidence="11" id="KW-0543">Viral nucleoprotein</keyword>
<evidence type="ECO:0000256" key="11">
    <source>
        <dbReference type="ARBA" id="ARBA00023086"/>
    </source>
</evidence>
<keyword evidence="12" id="KW-1176">Cytoplasmic inwards viral transport</keyword>
<feature type="compositionally biased region" description="Low complexity" evidence="17">
    <location>
        <begin position="505"/>
        <end position="560"/>
    </location>
</feature>
<dbReference type="GO" id="GO:0019013">
    <property type="term" value="C:viral nucleocapsid"/>
    <property type="evidence" value="ECO:0007669"/>
    <property type="project" value="UniProtKB-KW"/>
</dbReference>
<keyword evidence="14" id="KW-1035">Host cytoplasm</keyword>
<evidence type="ECO:0000259" key="18">
    <source>
        <dbReference type="Pfam" id="PF03276"/>
    </source>
</evidence>
<dbReference type="Pfam" id="PF03276">
    <property type="entry name" value="Gag_spuma_N"/>
    <property type="match status" value="1"/>
</dbReference>
<accession>D5JWU5</accession>
<dbReference type="GO" id="GO:0043657">
    <property type="term" value="C:host cell"/>
    <property type="evidence" value="ECO:0007669"/>
    <property type="project" value="GOC"/>
</dbReference>
<feature type="domain" description="Gag polyprotein C-terminal" evidence="19">
    <location>
        <begin position="428"/>
        <end position="519"/>
    </location>
</feature>
<evidence type="ECO:0000313" key="21">
    <source>
        <dbReference type="Proteomes" id="UP000154225"/>
    </source>
</evidence>
<evidence type="ECO:0000256" key="14">
    <source>
        <dbReference type="ARBA" id="ARBA00023200"/>
    </source>
</evidence>
<dbReference type="Pfam" id="PF20673">
    <property type="entry name" value="Gag_spuma_C"/>
    <property type="match status" value="1"/>
</dbReference>
<feature type="compositionally biased region" description="Polar residues" evidence="17">
    <location>
        <begin position="412"/>
        <end position="421"/>
    </location>
</feature>
<keyword evidence="9" id="KW-0694">RNA-binding</keyword>
<dbReference type="InterPro" id="IPR004957">
    <property type="entry name" value="Gag_N"/>
</dbReference>
<protein>
    <recommendedName>
        <fullName evidence="4">Gag polyprotein</fullName>
    </recommendedName>
</protein>
<evidence type="ECO:0000256" key="16">
    <source>
        <dbReference type="ARBA" id="ARBA00025354"/>
    </source>
</evidence>
<keyword evidence="7" id="KW-0945">Host-virus interaction</keyword>
<evidence type="ECO:0000256" key="13">
    <source>
        <dbReference type="ARBA" id="ARBA00023125"/>
    </source>
</evidence>
<evidence type="ECO:0000256" key="12">
    <source>
        <dbReference type="ARBA" id="ARBA00023120"/>
    </source>
</evidence>
<evidence type="ECO:0000256" key="7">
    <source>
        <dbReference type="ARBA" id="ARBA00022581"/>
    </source>
</evidence>
<evidence type="ECO:0000256" key="10">
    <source>
        <dbReference type="ARBA" id="ARBA00022952"/>
    </source>
</evidence>
<feature type="region of interest" description="Disordered" evidence="17">
    <location>
        <begin position="412"/>
        <end position="572"/>
    </location>
</feature>
<dbReference type="GeneID" id="37620052"/>
<dbReference type="Pfam" id="PF20672">
    <property type="entry name" value="Gag_FV_central"/>
    <property type="match status" value="1"/>
</dbReference>
<reference evidence="20 21" key="1">
    <citation type="journal article" date="2010" name="J. Virol.">
        <title>Species-specific inhibition of foamy viruses from South American monkeys by New World Monkey TRIM5{alpha} proteins.</title>
        <authorList>
            <person name="Pacheco B."/>
            <person name="Finzi A."/>
            <person name="McGee-Estrada K."/>
            <person name="Sodroski J."/>
        </authorList>
    </citation>
    <scope>NUCLEOTIDE SEQUENCE [LARGE SCALE GENOMIC DNA]</scope>
    <source>
        <strain evidence="20">ATCC VR-643</strain>
    </source>
</reference>
<evidence type="ECO:0000256" key="1">
    <source>
        <dbReference type="ARBA" id="ARBA00004147"/>
    </source>
</evidence>
<dbReference type="GO" id="GO:0030430">
    <property type="term" value="C:host cell cytoplasm"/>
    <property type="evidence" value="ECO:0007669"/>
    <property type="project" value="UniProtKB-SubCell"/>
</dbReference>
<feature type="compositionally biased region" description="Low complexity" evidence="17">
    <location>
        <begin position="456"/>
        <end position="472"/>
    </location>
</feature>
<evidence type="ECO:0000256" key="8">
    <source>
        <dbReference type="ARBA" id="ARBA00022844"/>
    </source>
</evidence>
<keyword evidence="21" id="KW-1185">Reference proteome</keyword>
<evidence type="ECO:0000256" key="5">
    <source>
        <dbReference type="ARBA" id="ARBA00022561"/>
    </source>
</evidence>
<organism evidence="20 21">
    <name type="scientific">Squirrel monkey simian foamy virus</name>
    <dbReference type="NCBI Taxonomy" id="2170201"/>
    <lineage>
        <taxon>Viruses</taxon>
        <taxon>Riboviria</taxon>
        <taxon>Pararnavirae</taxon>
        <taxon>Artverviricota</taxon>
        <taxon>Revtraviricetes</taxon>
        <taxon>Ortervirales</taxon>
        <taxon>Retroviridae</taxon>
        <taxon>Spumaretrovirinae</taxon>
        <taxon>Simiispumavirus</taxon>
        <taxon>Simiispumavirus saisci</taxon>
    </lineage>
</organism>
<feature type="domain" description="Gag polyprotein N-terminal" evidence="18">
    <location>
        <begin position="6"/>
        <end position="149"/>
    </location>
</feature>
<dbReference type="GO" id="GO:0019076">
    <property type="term" value="P:viral release from host cell"/>
    <property type="evidence" value="ECO:0007669"/>
    <property type="project" value="InterPro"/>
</dbReference>
<name>D5JWU5_9RETR</name>
<evidence type="ECO:0000256" key="6">
    <source>
        <dbReference type="ARBA" id="ARBA00022562"/>
    </source>
</evidence>
<evidence type="ECO:0000259" key="19">
    <source>
        <dbReference type="Pfam" id="PF20673"/>
    </source>
</evidence>
<evidence type="ECO:0000256" key="17">
    <source>
        <dbReference type="SAM" id="MobiDB-lite"/>
    </source>
</evidence>
<keyword evidence="5" id="KW-0167">Capsid protein</keyword>
<proteinExistence type="predicted"/>
<keyword evidence="10" id="KW-1177">Microtubular inwards viral transport</keyword>
<dbReference type="GO" id="GO:0003723">
    <property type="term" value="F:RNA binding"/>
    <property type="evidence" value="ECO:0007669"/>
    <property type="project" value="UniProtKB-KW"/>
</dbReference>
<sequence>MARGNLDIARLTVLLQENSLSGNPPHLTHYVLRMTEGWWGPFPRYTRVRIILQDESGNPLSQPRWELVDRMFNPLRDPILETTLDEMDRVFDGINLSPGTERYGPLCDGNFLYTDDAWNDFNPMSALEVADVELTPALYREHLNFLSRVAEGMLGDIIMLKQENEDAHETITRLRERIINQPTSAPIITSTPGGVSGLPPSVYQPTGLHETYIQPSRPMQPSAPPLPLMGDLGSGILSVLPISQIRTVIGNTPVDPKKVPLWIAKSASAIEGVMPTNTPDIRCRLVNALLPQHGGLILQPHECNSWTQIASALYTRVNGMIPLHALPQTLSQVTKEEGILVAYQIGMTFTGQNFPLTWGILRPLLPGQAVVAMMQGYLDQYPTDDLKAVNFASILRRVFDILGLNYMGQNIRNQSSPSLTVSSARGATGRGRGRSRNIGRGRGTTPNFQGRGQPATTPTVTTSGSTSSTTESQGRNSNPNYNFRPRVNQPPRYGGGPNPYRNREPLNNPPNRENTTQNNTRRPGSQGQNRNRNQNRTVNAVQVVPNQDNTNQPNINPNQNVSTPASASGGNS</sequence>
<dbReference type="GO" id="GO:0075521">
    <property type="term" value="P:microtubule-dependent intracellular transport of viral material towards nucleus"/>
    <property type="evidence" value="ECO:0007669"/>
    <property type="project" value="UniProtKB-KW"/>
</dbReference>
<dbReference type="EMBL" id="GU356394">
    <property type="protein sequence ID" value="ADE05994.1"/>
    <property type="molecule type" value="Genomic_DNA"/>
</dbReference>
<dbReference type="RefSeq" id="YP_009508565.1">
    <property type="nucleotide sequence ID" value="NC_039028.1"/>
</dbReference>
<dbReference type="Proteomes" id="UP000154225">
    <property type="component" value="Segment"/>
</dbReference>
<comment type="function">
    <text evidence="16">Involved in capsid formation and genome binding. Shortly after infection, interaction between incoming particle-associated Gag proteins and host dynein allows centrosomal targeting of the viral genome (associated to Gag), prior to nucleus translocation and integration into host genome.</text>
</comment>
<gene>
    <name evidence="20" type="primary">gag</name>
</gene>
<dbReference type="KEGG" id="vg:37620052"/>
<keyword evidence="15" id="KW-1160">Virus entry into host cell</keyword>
<evidence type="ECO:0000256" key="3">
    <source>
        <dbReference type="ARBA" id="ARBA00004328"/>
    </source>
</evidence>
<dbReference type="GO" id="GO:0042025">
    <property type="term" value="C:host cell nucleus"/>
    <property type="evidence" value="ECO:0007669"/>
    <property type="project" value="UniProtKB-SubCell"/>
</dbReference>